<name>A0ABY5MIN1_9HYPH</name>
<accession>A0ABY5MIN1</accession>
<gene>
    <name evidence="1" type="ORF">NTH_01575</name>
</gene>
<keyword evidence="2" id="KW-1185">Reference proteome</keyword>
<proteinExistence type="predicted"/>
<dbReference type="Proteomes" id="UP001342418">
    <property type="component" value="Chromosome"/>
</dbReference>
<sequence length="55" mass="5520">MLKKFLSDENGATAIEYALIALLLSAGIISGATALGSAVSDSYTSTAQELEQAGG</sequence>
<organism evidence="1 2">
    <name type="scientific">Nitratireductor thuwali</name>
    <dbReference type="NCBI Taxonomy" id="2267699"/>
    <lineage>
        <taxon>Bacteria</taxon>
        <taxon>Pseudomonadati</taxon>
        <taxon>Pseudomonadota</taxon>
        <taxon>Alphaproteobacteria</taxon>
        <taxon>Hyphomicrobiales</taxon>
        <taxon>Phyllobacteriaceae</taxon>
        <taxon>Nitratireductor</taxon>
    </lineage>
</organism>
<dbReference type="RefSeq" id="WP_338529479.1">
    <property type="nucleotide sequence ID" value="NZ_CP030941.1"/>
</dbReference>
<reference evidence="1 2" key="1">
    <citation type="submission" date="2018-07" db="EMBL/GenBank/DDBJ databases">
        <title>Genome sequence of Nitratireductor thuwali#1536.</title>
        <authorList>
            <person name="Michoud G."/>
            <person name="Merlino G."/>
            <person name="Sefrji F.O."/>
            <person name="Daffonchio D."/>
        </authorList>
    </citation>
    <scope>NUCLEOTIDE SEQUENCE [LARGE SCALE GENOMIC DNA]</scope>
    <source>
        <strain evidence="2">Nit1536</strain>
    </source>
</reference>
<evidence type="ECO:0000313" key="2">
    <source>
        <dbReference type="Proteomes" id="UP001342418"/>
    </source>
</evidence>
<protein>
    <recommendedName>
        <fullName evidence="3">Flp family type IVb pilin</fullName>
    </recommendedName>
</protein>
<dbReference type="EMBL" id="CP030941">
    <property type="protein sequence ID" value="UUP17118.1"/>
    <property type="molecule type" value="Genomic_DNA"/>
</dbReference>
<evidence type="ECO:0000313" key="1">
    <source>
        <dbReference type="EMBL" id="UUP17118.1"/>
    </source>
</evidence>
<dbReference type="InterPro" id="IPR007047">
    <property type="entry name" value="Flp_Fap"/>
</dbReference>
<dbReference type="Pfam" id="PF04964">
    <property type="entry name" value="Flp_Fap"/>
    <property type="match status" value="1"/>
</dbReference>
<evidence type="ECO:0008006" key="3">
    <source>
        <dbReference type="Google" id="ProtNLM"/>
    </source>
</evidence>